<reference evidence="11" key="1">
    <citation type="submission" date="2018-06" db="EMBL/GenBank/DDBJ databases">
        <authorList>
            <consortium name="Pathogen Informatics"/>
            <person name="Doyle S."/>
        </authorList>
    </citation>
    <scope>NUCLEOTIDE SEQUENCE</scope>
    <source>
        <strain evidence="11">NCTC13307</strain>
    </source>
</reference>
<dbReference type="SUPFAM" id="SSF63380">
    <property type="entry name" value="Riboflavin synthase domain-like"/>
    <property type="match status" value="1"/>
</dbReference>
<dbReference type="EMBL" id="UFWD01000001">
    <property type="protein sequence ID" value="SUY24256.1"/>
    <property type="molecule type" value="Genomic_DNA"/>
</dbReference>
<dbReference type="Gene3D" id="2.40.30.20">
    <property type="match status" value="1"/>
</dbReference>
<evidence type="ECO:0000256" key="6">
    <source>
        <dbReference type="ARBA" id="ARBA00022619"/>
    </source>
</evidence>
<evidence type="ECO:0000256" key="8">
    <source>
        <dbReference type="ARBA" id="ARBA00022737"/>
    </source>
</evidence>
<dbReference type="PANTHER" id="PTHR21098:SF12">
    <property type="entry name" value="RIBOFLAVIN SYNTHASE"/>
    <property type="match status" value="1"/>
</dbReference>
<dbReference type="InterPro" id="IPR023366">
    <property type="entry name" value="ATP_synth_asu-like_sf"/>
</dbReference>
<dbReference type="InterPro" id="IPR001783">
    <property type="entry name" value="Lumazine-bd"/>
</dbReference>
<keyword evidence="8" id="KW-0677">Repeat</keyword>
<gene>
    <name evidence="11" type="primary">ribE_1</name>
    <name evidence="11" type="ORF">NCTC13307_02181</name>
</gene>
<dbReference type="InterPro" id="IPR026017">
    <property type="entry name" value="Lumazine-bd_dom"/>
</dbReference>
<accession>A0A381IAQ0</accession>
<name>A0A381IAQ0_CLODI</name>
<dbReference type="GO" id="GO:0009231">
    <property type="term" value="P:riboflavin biosynthetic process"/>
    <property type="evidence" value="ECO:0007669"/>
    <property type="project" value="UniProtKB-KW"/>
</dbReference>
<proteinExistence type="predicted"/>
<evidence type="ECO:0000256" key="5">
    <source>
        <dbReference type="ARBA" id="ARBA00013950"/>
    </source>
</evidence>
<dbReference type="GO" id="GO:0004746">
    <property type="term" value="F:riboflavin synthase activity"/>
    <property type="evidence" value="ECO:0007669"/>
    <property type="project" value="UniProtKB-EC"/>
</dbReference>
<feature type="repeat" description="Lumazine-binding" evidence="9">
    <location>
        <begin position="1"/>
        <end position="56"/>
    </location>
</feature>
<protein>
    <recommendedName>
        <fullName evidence="5">Riboflavin synthase</fullName>
        <ecNumber evidence="4">2.5.1.9</ecNumber>
    </recommendedName>
</protein>
<evidence type="ECO:0000259" key="10">
    <source>
        <dbReference type="PROSITE" id="PS51177"/>
    </source>
</evidence>
<dbReference type="InterPro" id="IPR017938">
    <property type="entry name" value="Riboflavin_synthase-like_b-brl"/>
</dbReference>
<evidence type="ECO:0000256" key="1">
    <source>
        <dbReference type="ARBA" id="ARBA00000968"/>
    </source>
</evidence>
<evidence type="ECO:0000256" key="3">
    <source>
        <dbReference type="ARBA" id="ARBA00004887"/>
    </source>
</evidence>
<comment type="pathway">
    <text evidence="3">Cofactor biosynthesis; riboflavin biosynthesis; riboflavin from 2-hydroxy-3-oxobutyl phosphate and 5-amino-6-(D-ribitylamino)uracil: step 2/2.</text>
</comment>
<keyword evidence="7 11" id="KW-0808">Transferase</keyword>
<sequence length="65" mass="7445">MLFDGVSLTISYLDDEIFKVSIIPHTKINTILLTKNVGDFVNLESDVIGKYVNNFMANNYKELKF</sequence>
<dbReference type="Pfam" id="PF00677">
    <property type="entry name" value="Lum_binding"/>
    <property type="match status" value="1"/>
</dbReference>
<dbReference type="PROSITE" id="PS51177">
    <property type="entry name" value="LUMAZINE_BIND"/>
    <property type="match status" value="1"/>
</dbReference>
<comment type="catalytic activity">
    <reaction evidence="1">
        <text>2 6,7-dimethyl-8-(1-D-ribityl)lumazine + H(+) = 5-amino-6-(D-ribitylamino)uracil + riboflavin</text>
        <dbReference type="Rhea" id="RHEA:20772"/>
        <dbReference type="ChEBI" id="CHEBI:15378"/>
        <dbReference type="ChEBI" id="CHEBI:15934"/>
        <dbReference type="ChEBI" id="CHEBI:57986"/>
        <dbReference type="ChEBI" id="CHEBI:58201"/>
        <dbReference type="EC" id="2.5.1.9"/>
    </reaction>
</comment>
<dbReference type="PANTHER" id="PTHR21098">
    <property type="entry name" value="RIBOFLAVIN SYNTHASE ALPHA CHAIN"/>
    <property type="match status" value="1"/>
</dbReference>
<feature type="domain" description="Lumazine-binding" evidence="10">
    <location>
        <begin position="1"/>
        <end position="56"/>
    </location>
</feature>
<evidence type="ECO:0000256" key="4">
    <source>
        <dbReference type="ARBA" id="ARBA00012827"/>
    </source>
</evidence>
<evidence type="ECO:0000256" key="7">
    <source>
        <dbReference type="ARBA" id="ARBA00022679"/>
    </source>
</evidence>
<evidence type="ECO:0000256" key="2">
    <source>
        <dbReference type="ARBA" id="ARBA00002803"/>
    </source>
</evidence>
<organism evidence="11">
    <name type="scientific">Clostridioides difficile</name>
    <name type="common">Peptoclostridium difficile</name>
    <dbReference type="NCBI Taxonomy" id="1496"/>
    <lineage>
        <taxon>Bacteria</taxon>
        <taxon>Bacillati</taxon>
        <taxon>Bacillota</taxon>
        <taxon>Clostridia</taxon>
        <taxon>Peptostreptococcales</taxon>
        <taxon>Peptostreptococcaceae</taxon>
        <taxon>Clostridioides</taxon>
    </lineage>
</organism>
<keyword evidence="6" id="KW-0686">Riboflavin biosynthesis</keyword>
<dbReference type="EC" id="2.5.1.9" evidence="4"/>
<comment type="function">
    <text evidence="2">Catalyzes the dismutation of two molecules of 6,7-dimethyl-8-ribityllumazine, resulting in the formation of riboflavin and 5-amino-6-(D-ribitylamino)uracil.</text>
</comment>
<evidence type="ECO:0000313" key="11">
    <source>
        <dbReference type="EMBL" id="SUY24256.1"/>
    </source>
</evidence>
<evidence type="ECO:0000256" key="9">
    <source>
        <dbReference type="PROSITE-ProRule" id="PRU00524"/>
    </source>
</evidence>
<dbReference type="AlphaFoldDB" id="A0A381IAQ0"/>